<reference evidence="2 3" key="1">
    <citation type="submission" date="2020-01" db="EMBL/GenBank/DDBJ databases">
        <title>Genome sequence of a 1,3-propanediol producer, Clostridium butyricum S3.</title>
        <authorList>
            <person name="Zhou J."/>
        </authorList>
    </citation>
    <scope>NUCLEOTIDE SEQUENCE [LARGE SCALE GENOMIC DNA]</scope>
    <source>
        <strain evidence="2 3">S3</strain>
    </source>
</reference>
<proteinExistence type="predicted"/>
<keyword evidence="1" id="KW-0472">Membrane</keyword>
<evidence type="ECO:0000313" key="2">
    <source>
        <dbReference type="EMBL" id="NAS17816.1"/>
    </source>
</evidence>
<dbReference type="EMBL" id="WOFV02000019">
    <property type="protein sequence ID" value="NAS17816.1"/>
    <property type="molecule type" value="Genomic_DNA"/>
</dbReference>
<dbReference type="InterPro" id="IPR007813">
    <property type="entry name" value="PilN"/>
</dbReference>
<dbReference type="Proteomes" id="UP000474042">
    <property type="component" value="Unassembled WGS sequence"/>
</dbReference>
<dbReference type="PANTHER" id="PTHR40278:SF1">
    <property type="entry name" value="DNA UTILIZATION PROTEIN HOFN"/>
    <property type="match status" value="1"/>
</dbReference>
<evidence type="ECO:0000313" key="3">
    <source>
        <dbReference type="Proteomes" id="UP000474042"/>
    </source>
</evidence>
<dbReference type="Pfam" id="PF05137">
    <property type="entry name" value="PilN"/>
    <property type="match status" value="1"/>
</dbReference>
<comment type="caution">
    <text evidence="2">The sequence shown here is derived from an EMBL/GenBank/DDBJ whole genome shotgun (WGS) entry which is preliminary data.</text>
</comment>
<evidence type="ECO:0000256" key="1">
    <source>
        <dbReference type="SAM" id="Phobius"/>
    </source>
</evidence>
<keyword evidence="1" id="KW-1133">Transmembrane helix</keyword>
<dbReference type="PANTHER" id="PTHR40278">
    <property type="entry name" value="DNA UTILIZATION PROTEIN HOFN"/>
    <property type="match status" value="1"/>
</dbReference>
<dbReference type="AlphaFoldDB" id="A0A6L9EMW6"/>
<gene>
    <name evidence="2" type="ORF">GND98_007990</name>
</gene>
<feature type="transmembrane region" description="Helical" evidence="1">
    <location>
        <begin position="23"/>
        <end position="44"/>
    </location>
</feature>
<dbReference type="InterPro" id="IPR052534">
    <property type="entry name" value="Extracell_DNA_Util/SecSys_Comp"/>
</dbReference>
<name>A0A6L9EMW6_CLOBU</name>
<protein>
    <submittedName>
        <fullName evidence="2">Fimbrial protein</fullName>
    </submittedName>
</protein>
<accession>A0A6L9EMW6</accession>
<organism evidence="2 3">
    <name type="scientific">Clostridium butyricum</name>
    <dbReference type="NCBI Taxonomy" id="1492"/>
    <lineage>
        <taxon>Bacteria</taxon>
        <taxon>Bacillati</taxon>
        <taxon>Bacillota</taxon>
        <taxon>Clostridia</taxon>
        <taxon>Eubacteriales</taxon>
        <taxon>Clostridiaceae</taxon>
        <taxon>Clostridium</taxon>
    </lineage>
</organism>
<keyword evidence="1" id="KW-0812">Transmembrane</keyword>
<sequence length="185" mass="20747">MNDINFFSPYQSVQKDKNDIVKYFYLAFGGLLLFVVISGGINFVRIFMLNSEIKSYTEKLEEPSVKGKLEEAERINGEISTLTNYDKSVSNILDKIKKRDSVSYAIMSQLNSTIPSEIHYKSMSLDGNELKISGISSGMDAVGELQHNLKSLNNMNDVFVKSINKNDSVAGEYSFEIECLLKDVG</sequence>